<evidence type="ECO:0000259" key="1">
    <source>
        <dbReference type="Pfam" id="PF13098"/>
    </source>
</evidence>
<accession>A0A6S6SJ92</accession>
<proteinExistence type="predicted"/>
<protein>
    <submittedName>
        <fullName evidence="2">Thiol:disulfide interchange protein DsbC</fullName>
    </submittedName>
</protein>
<evidence type="ECO:0000313" key="2">
    <source>
        <dbReference type="EMBL" id="CAA6805369.1"/>
    </source>
</evidence>
<dbReference type="SUPFAM" id="SSF52833">
    <property type="entry name" value="Thioredoxin-like"/>
    <property type="match status" value="1"/>
</dbReference>
<feature type="domain" description="Thioredoxin-like fold" evidence="1">
    <location>
        <begin position="119"/>
        <end position="234"/>
    </location>
</feature>
<sequence>MNIKKLLVLGAVLVLSVGCVKSPAKKQDSDTRSPVERIKAMKVFQKPGIEIKKVVDRGELHQVVLSARSAQGRKQNFDAFVTKDYTLSVIGKGFDKFGKELIIPVNMKKYDKYAAFKYGTGKKKYYVFTDPECPYCKRFESELKSNVEIRESATIYFFFYPLPNHKNAANIAMYSMAQDTDEEKFDALSNGQWRTNPLSAEQKAKYSKVINLHKGIANTLGLKGTPTVFDSNGKFVSWPSLLR</sequence>
<dbReference type="EMBL" id="CACVAW010000018">
    <property type="protein sequence ID" value="CAA6805369.1"/>
    <property type="molecule type" value="Genomic_DNA"/>
</dbReference>
<dbReference type="InterPro" id="IPR012336">
    <property type="entry name" value="Thioredoxin-like_fold"/>
</dbReference>
<dbReference type="PROSITE" id="PS51257">
    <property type="entry name" value="PROKAR_LIPOPROTEIN"/>
    <property type="match status" value="1"/>
</dbReference>
<dbReference type="InterPro" id="IPR036249">
    <property type="entry name" value="Thioredoxin-like_sf"/>
</dbReference>
<name>A0A6S6SJ92_9BACT</name>
<organism evidence="2">
    <name type="scientific">uncultured Campylobacterales bacterium</name>
    <dbReference type="NCBI Taxonomy" id="352960"/>
    <lineage>
        <taxon>Bacteria</taxon>
        <taxon>Pseudomonadati</taxon>
        <taxon>Campylobacterota</taxon>
        <taxon>Epsilonproteobacteria</taxon>
        <taxon>Campylobacterales</taxon>
        <taxon>environmental samples</taxon>
    </lineage>
</organism>
<dbReference type="Pfam" id="PF13098">
    <property type="entry name" value="Thioredoxin_2"/>
    <property type="match status" value="1"/>
</dbReference>
<dbReference type="PANTHER" id="PTHR35272">
    <property type="entry name" value="THIOL:DISULFIDE INTERCHANGE PROTEIN DSBC-RELATED"/>
    <property type="match status" value="1"/>
</dbReference>
<dbReference type="InterPro" id="IPR051470">
    <property type="entry name" value="Thiol:disulfide_interchange"/>
</dbReference>
<dbReference type="Gene3D" id="3.40.30.10">
    <property type="entry name" value="Glutaredoxin"/>
    <property type="match status" value="1"/>
</dbReference>
<dbReference type="PANTHER" id="PTHR35272:SF3">
    <property type="entry name" value="THIOL:DISULFIDE INTERCHANGE PROTEIN DSBC"/>
    <property type="match status" value="1"/>
</dbReference>
<reference evidence="2" key="1">
    <citation type="submission" date="2020-01" db="EMBL/GenBank/DDBJ databases">
        <authorList>
            <person name="Meier V. D."/>
            <person name="Meier V D."/>
        </authorList>
    </citation>
    <scope>NUCLEOTIDE SEQUENCE</scope>
    <source>
        <strain evidence="2">HLG_WM_MAG_12</strain>
    </source>
</reference>
<dbReference type="AlphaFoldDB" id="A0A6S6SJ92"/>
<gene>
    <name evidence="2" type="ORF">HELGO_WM13154</name>
</gene>